<sequence length="66" mass="7402">MRIVLNESTKTAHKPARSTRNQPADCGALRHVPTERIRETSEAEIEQAVEAELERCGRCFEDSGGY</sequence>
<gene>
    <name evidence="2" type="ORF">ATJ93_0589</name>
</gene>
<dbReference type="Proteomes" id="UP000283805">
    <property type="component" value="Unassembled WGS sequence"/>
</dbReference>
<protein>
    <submittedName>
        <fullName evidence="2">Uncharacterized protein</fullName>
    </submittedName>
</protein>
<comment type="caution">
    <text evidence="2">The sequence shown here is derived from an EMBL/GenBank/DDBJ whole genome shotgun (WGS) entry which is preliminary data.</text>
</comment>
<dbReference type="EMBL" id="RAPO01000001">
    <property type="protein sequence ID" value="RKD97600.1"/>
    <property type="molecule type" value="Genomic_DNA"/>
</dbReference>
<organism evidence="2 3">
    <name type="scientific">Halopiger aswanensis</name>
    <dbReference type="NCBI Taxonomy" id="148449"/>
    <lineage>
        <taxon>Archaea</taxon>
        <taxon>Methanobacteriati</taxon>
        <taxon>Methanobacteriota</taxon>
        <taxon>Stenosarchaea group</taxon>
        <taxon>Halobacteria</taxon>
        <taxon>Halobacteriales</taxon>
        <taxon>Natrialbaceae</taxon>
        <taxon>Halopiger</taxon>
    </lineage>
</organism>
<proteinExistence type="predicted"/>
<dbReference type="OrthoDB" id="203607at2157"/>
<reference evidence="2 3" key="1">
    <citation type="submission" date="2018-09" db="EMBL/GenBank/DDBJ databases">
        <title>Genomic Encyclopedia of Archaeal and Bacterial Type Strains, Phase II (KMG-II): from individual species to whole genera.</title>
        <authorList>
            <person name="Goeker M."/>
        </authorList>
    </citation>
    <scope>NUCLEOTIDE SEQUENCE [LARGE SCALE GENOMIC DNA]</scope>
    <source>
        <strain evidence="2 3">DSM 13151</strain>
    </source>
</reference>
<dbReference type="AlphaFoldDB" id="A0A3R7EH72"/>
<accession>A0A3R7EH72</accession>
<evidence type="ECO:0000256" key="1">
    <source>
        <dbReference type="SAM" id="MobiDB-lite"/>
    </source>
</evidence>
<evidence type="ECO:0000313" key="2">
    <source>
        <dbReference type="EMBL" id="RKD97600.1"/>
    </source>
</evidence>
<keyword evidence="3" id="KW-1185">Reference proteome</keyword>
<evidence type="ECO:0000313" key="3">
    <source>
        <dbReference type="Proteomes" id="UP000283805"/>
    </source>
</evidence>
<dbReference type="RefSeq" id="WP_120243116.1">
    <property type="nucleotide sequence ID" value="NZ_RAPO01000001.1"/>
</dbReference>
<name>A0A3R7EH72_9EURY</name>
<feature type="region of interest" description="Disordered" evidence="1">
    <location>
        <begin position="1"/>
        <end position="26"/>
    </location>
</feature>